<reference evidence="1 2" key="1">
    <citation type="journal article" date="2019" name="Sci. Rep.">
        <title>Orb-weaving spider Araneus ventricosus genome elucidates the spidroin gene catalogue.</title>
        <authorList>
            <person name="Kono N."/>
            <person name="Nakamura H."/>
            <person name="Ohtoshi R."/>
            <person name="Moran D.A.P."/>
            <person name="Shinohara A."/>
            <person name="Yoshida Y."/>
            <person name="Fujiwara M."/>
            <person name="Mori M."/>
            <person name="Tomita M."/>
            <person name="Arakawa K."/>
        </authorList>
    </citation>
    <scope>NUCLEOTIDE SEQUENCE [LARGE SCALE GENOMIC DNA]</scope>
</reference>
<dbReference type="Proteomes" id="UP000499080">
    <property type="component" value="Unassembled WGS sequence"/>
</dbReference>
<comment type="caution">
    <text evidence="1">The sequence shown here is derived from an EMBL/GenBank/DDBJ whole genome shotgun (WGS) entry which is preliminary data.</text>
</comment>
<evidence type="ECO:0000313" key="1">
    <source>
        <dbReference type="EMBL" id="GBO17718.1"/>
    </source>
</evidence>
<keyword evidence="2" id="KW-1185">Reference proteome</keyword>
<accession>A0A4Y2UZ72</accession>
<evidence type="ECO:0000313" key="2">
    <source>
        <dbReference type="Proteomes" id="UP000499080"/>
    </source>
</evidence>
<proteinExistence type="predicted"/>
<dbReference type="AlphaFoldDB" id="A0A4Y2UZ72"/>
<gene>
    <name evidence="1" type="ORF">AVEN_177214_1</name>
</gene>
<name>A0A4Y2UZ72_ARAVE</name>
<sequence>MVSNNCTTKIDTPSERARDFRSNEELYPLFQYVNSTYFNFHTDSIDAAAEEYCNLKGDDQEYSIVQTLKGAIDFTNNIICPASNQQDLCKKYTSLLTCFFNLLDNLMEQNVCTLGQ</sequence>
<dbReference type="EMBL" id="BGPR01041448">
    <property type="protein sequence ID" value="GBO17718.1"/>
    <property type="molecule type" value="Genomic_DNA"/>
</dbReference>
<organism evidence="1 2">
    <name type="scientific">Araneus ventricosus</name>
    <name type="common">Orbweaver spider</name>
    <name type="synonym">Epeira ventricosa</name>
    <dbReference type="NCBI Taxonomy" id="182803"/>
    <lineage>
        <taxon>Eukaryota</taxon>
        <taxon>Metazoa</taxon>
        <taxon>Ecdysozoa</taxon>
        <taxon>Arthropoda</taxon>
        <taxon>Chelicerata</taxon>
        <taxon>Arachnida</taxon>
        <taxon>Araneae</taxon>
        <taxon>Araneomorphae</taxon>
        <taxon>Entelegynae</taxon>
        <taxon>Araneoidea</taxon>
        <taxon>Araneidae</taxon>
        <taxon>Araneus</taxon>
    </lineage>
</organism>
<protein>
    <submittedName>
        <fullName evidence="1">Uncharacterized protein</fullName>
    </submittedName>
</protein>